<dbReference type="Pfam" id="PF02837">
    <property type="entry name" value="Glyco_hydro_2_N"/>
    <property type="match status" value="1"/>
</dbReference>
<sequence>MNAIDRYLYSLIFLISTALPLAAQQRDWENEKVFETNKLPSHATAIPFDNEQQAIANIDSNSSLYKSLNGLWKFNWVKSPNERPKDFYKKGFNDRQWKELRVPSTWEVNGYGTPIYTNITYPFKVEPPKIMKPVDTSWTKHKEPNPVGSYRRKVEIPSNWADKQIFLNFDGVQSAFYVWVNGEKIGYSEGSMTGASFDITEYVQTGQSNLIAVEVYKWSDGSYLEDQDMFRLGGIHRNVYLSAAPKLHIRDFFLKSILSDDLSSATFIADTWLRNSGKGGDAVGSLSVKILDAEGKEAVLSSKMEERINRKIGFGSLFGKKEEDAAYQLKSTIQNPKLWTAETPYLYTVILTLKDKQDQVTEVLSSKFGFRKIEIKNSRLYVNNKPILLKGVNRHETHPVFGKAVPYESMLEDIQLMKQNNINTVRTSHYPNDPRWYKLCDEYGLYVIDEADLETHGAKADLGNSISWKPAYIDRHRRMVQRDKNHPSIIIWSLGNESWGHENFKAAREAVLAIDTTRPLHFESYNEVADIESTMYPSVASLLKSGQTASTKPFLMCEYGHAMGNAIGNLKEYWDVIESHPRLIGGCIWEWVDHGLSKQIPGAAKGQTFFAYGGDFGDKPNDGNFCMDGILTPDRKPTAKLEEVKKVYQYVSFTAANLVEGNVRVKNKYAFLDLNNFTLDWVLTEDGKEVQQGVLPPLNLAPGDSSILRVPIKQPLLAPGASYHLQLSVKSTKDERWAPKGTVVATEQFEMPYRAPVQVAYLDTVTTLPDIIVLQKEDEVTLIGKEFHVGFNRNNGMISSLAYRNNQLIEGLGNGLKLNIYRATLDNDRDKDWGQAIPWEKEGYDSLSFKVNDFNINQSSRKSVQVTASVIASTKSGYEIPLNLVYTVYGNGIIHVSAFINPNKDGLPLARIGFSATVNGRHNTVEWLGRGRHENYIDRKQAAFFGRYQSTVEQLGSNYMRPQSMANREDTKWVKLTNTNNQGMIVVADNKLGFSASHYTERDLHKAKHPYELKARPEVILHIDYAQRGLGNGSCGPITLPQYQIAKEPINFSFSLLPYSMMDGDAADYVRRH</sequence>
<evidence type="ECO:0000313" key="12">
    <source>
        <dbReference type="EMBL" id="MFC0317856.1"/>
    </source>
</evidence>
<dbReference type="PROSITE" id="PS00719">
    <property type="entry name" value="GLYCOSYL_HYDROL_F2_1"/>
    <property type="match status" value="1"/>
</dbReference>
<dbReference type="Pfam" id="PF00703">
    <property type="entry name" value="Glyco_hydro_2"/>
    <property type="match status" value="1"/>
</dbReference>
<dbReference type="Pfam" id="PF02929">
    <property type="entry name" value="Bgal_small_N"/>
    <property type="match status" value="1"/>
</dbReference>
<comment type="similarity">
    <text evidence="3 10">Belongs to the glycosyl hydrolase 2 family.</text>
</comment>
<dbReference type="Pfam" id="PF16353">
    <property type="entry name" value="LacZ_4"/>
    <property type="match status" value="1"/>
</dbReference>
<dbReference type="GO" id="GO:0016787">
    <property type="term" value="F:hydrolase activity"/>
    <property type="evidence" value="ECO:0007669"/>
    <property type="project" value="UniProtKB-KW"/>
</dbReference>
<dbReference type="InterPro" id="IPR006104">
    <property type="entry name" value="Glyco_hydro_2_N"/>
</dbReference>
<dbReference type="Pfam" id="PF02836">
    <property type="entry name" value="Glyco_hydro_2_C"/>
    <property type="match status" value="1"/>
</dbReference>
<evidence type="ECO:0000256" key="5">
    <source>
        <dbReference type="ARBA" id="ARBA00012756"/>
    </source>
</evidence>
<dbReference type="InterPro" id="IPR006101">
    <property type="entry name" value="Glyco_hydro_2"/>
</dbReference>
<keyword evidence="6 10" id="KW-0378">Hydrolase</keyword>
<comment type="subunit">
    <text evidence="4">Monomer.</text>
</comment>
<keyword evidence="13" id="KW-1185">Reference proteome</keyword>
<dbReference type="InterPro" id="IPR017853">
    <property type="entry name" value="GH"/>
</dbReference>
<dbReference type="InterPro" id="IPR006103">
    <property type="entry name" value="Glyco_hydro_2_cat"/>
</dbReference>
<evidence type="ECO:0000256" key="4">
    <source>
        <dbReference type="ARBA" id="ARBA00011245"/>
    </source>
</evidence>
<accession>A0ABV6HG53</accession>
<evidence type="ECO:0000256" key="8">
    <source>
        <dbReference type="ARBA" id="ARBA00023295"/>
    </source>
</evidence>
<dbReference type="SUPFAM" id="SSF74650">
    <property type="entry name" value="Galactose mutarotase-like"/>
    <property type="match status" value="1"/>
</dbReference>
<evidence type="ECO:0000256" key="7">
    <source>
        <dbReference type="ARBA" id="ARBA00022837"/>
    </source>
</evidence>
<evidence type="ECO:0000256" key="6">
    <source>
        <dbReference type="ARBA" id="ARBA00022801"/>
    </source>
</evidence>
<dbReference type="EC" id="3.2.1.23" evidence="5 10"/>
<keyword evidence="8 10" id="KW-0326">Glycosidase</keyword>
<dbReference type="Gene3D" id="2.60.40.10">
    <property type="entry name" value="Immunoglobulins"/>
    <property type="match status" value="2"/>
</dbReference>
<gene>
    <name evidence="12" type="ORF">ACFFI0_06030</name>
</gene>
<dbReference type="InterPro" id="IPR014718">
    <property type="entry name" value="GH-type_carb-bd"/>
</dbReference>
<dbReference type="InterPro" id="IPR023232">
    <property type="entry name" value="Glyco_hydro_2_AS"/>
</dbReference>
<protein>
    <recommendedName>
        <fullName evidence="5 10">Beta-galactosidase</fullName>
        <ecNumber evidence="5 10">3.2.1.23</ecNumber>
    </recommendedName>
    <alternativeName>
        <fullName evidence="9 10">Lactase</fullName>
    </alternativeName>
</protein>
<name>A0ABV6HG53_9SPHI</name>
<proteinExistence type="inferred from homology"/>
<dbReference type="InterPro" id="IPR013783">
    <property type="entry name" value="Ig-like_fold"/>
</dbReference>
<dbReference type="SMART" id="SM01038">
    <property type="entry name" value="Bgal_small_N"/>
    <property type="match status" value="1"/>
</dbReference>
<dbReference type="PRINTS" id="PR00132">
    <property type="entry name" value="GLHYDRLASE2"/>
</dbReference>
<dbReference type="Gene3D" id="2.60.120.260">
    <property type="entry name" value="Galactose-binding domain-like"/>
    <property type="match status" value="1"/>
</dbReference>
<dbReference type="InterPro" id="IPR004199">
    <property type="entry name" value="B-gal_small/dom_5"/>
</dbReference>
<dbReference type="InterPro" id="IPR050347">
    <property type="entry name" value="Bact_Beta-galactosidase"/>
</dbReference>
<comment type="cofactor">
    <cofactor evidence="2">
        <name>Ca(2+)</name>
        <dbReference type="ChEBI" id="CHEBI:29108"/>
    </cofactor>
</comment>
<dbReference type="InterPro" id="IPR006102">
    <property type="entry name" value="Ig-like_GH2"/>
</dbReference>
<dbReference type="EMBL" id="JBHLWO010000001">
    <property type="protein sequence ID" value="MFC0317856.1"/>
    <property type="molecule type" value="Genomic_DNA"/>
</dbReference>
<dbReference type="InterPro" id="IPR011013">
    <property type="entry name" value="Gal_mutarotase_sf_dom"/>
</dbReference>
<dbReference type="InterPro" id="IPR032312">
    <property type="entry name" value="LacZ_4"/>
</dbReference>
<dbReference type="PROSITE" id="PS00608">
    <property type="entry name" value="GLYCOSYL_HYDROL_F2_2"/>
    <property type="match status" value="1"/>
</dbReference>
<dbReference type="PANTHER" id="PTHR46323">
    <property type="entry name" value="BETA-GALACTOSIDASE"/>
    <property type="match status" value="1"/>
</dbReference>
<feature type="domain" description="Beta galactosidase small chain/" evidence="11">
    <location>
        <begin position="781"/>
        <end position="1057"/>
    </location>
</feature>
<organism evidence="12 13">
    <name type="scientific">Olivibacter oleidegradans</name>
    <dbReference type="NCBI Taxonomy" id="760123"/>
    <lineage>
        <taxon>Bacteria</taxon>
        <taxon>Pseudomonadati</taxon>
        <taxon>Bacteroidota</taxon>
        <taxon>Sphingobacteriia</taxon>
        <taxon>Sphingobacteriales</taxon>
        <taxon>Sphingobacteriaceae</taxon>
        <taxon>Olivibacter</taxon>
    </lineage>
</organism>
<comment type="caution">
    <text evidence="12">The sequence shown here is derived from an EMBL/GenBank/DDBJ whole genome shotgun (WGS) entry which is preliminary data.</text>
</comment>
<dbReference type="RefSeq" id="WP_130854391.1">
    <property type="nucleotide sequence ID" value="NZ_JBHLWO010000001.1"/>
</dbReference>
<dbReference type="InterPro" id="IPR036156">
    <property type="entry name" value="Beta-gal/glucu_dom_sf"/>
</dbReference>
<dbReference type="SUPFAM" id="SSF49303">
    <property type="entry name" value="beta-Galactosidase/glucuronidase domain"/>
    <property type="match status" value="2"/>
</dbReference>
<dbReference type="PANTHER" id="PTHR46323:SF2">
    <property type="entry name" value="BETA-GALACTOSIDASE"/>
    <property type="match status" value="1"/>
</dbReference>
<dbReference type="SUPFAM" id="SSF51445">
    <property type="entry name" value="(Trans)glycosidases"/>
    <property type="match status" value="1"/>
</dbReference>
<dbReference type="SUPFAM" id="SSF49785">
    <property type="entry name" value="Galactose-binding domain-like"/>
    <property type="match status" value="1"/>
</dbReference>
<reference evidence="12 13" key="1">
    <citation type="submission" date="2024-09" db="EMBL/GenBank/DDBJ databases">
        <authorList>
            <person name="Sun Q."/>
            <person name="Mori K."/>
        </authorList>
    </citation>
    <scope>NUCLEOTIDE SEQUENCE [LARGE SCALE GENOMIC DNA]</scope>
    <source>
        <strain evidence="12 13">CCM 7765</strain>
    </source>
</reference>
<evidence type="ECO:0000256" key="10">
    <source>
        <dbReference type="RuleBase" id="RU361154"/>
    </source>
</evidence>
<dbReference type="InterPro" id="IPR023230">
    <property type="entry name" value="Glyco_hydro_2_CS"/>
</dbReference>
<evidence type="ECO:0000256" key="9">
    <source>
        <dbReference type="ARBA" id="ARBA00032230"/>
    </source>
</evidence>
<evidence type="ECO:0000256" key="1">
    <source>
        <dbReference type="ARBA" id="ARBA00001412"/>
    </source>
</evidence>
<comment type="catalytic activity">
    <reaction evidence="1 10">
        <text>Hydrolysis of terminal non-reducing beta-D-galactose residues in beta-D-galactosides.</text>
        <dbReference type="EC" id="3.2.1.23"/>
    </reaction>
</comment>
<dbReference type="Gene3D" id="3.20.20.80">
    <property type="entry name" value="Glycosidases"/>
    <property type="match status" value="1"/>
</dbReference>
<evidence type="ECO:0000256" key="2">
    <source>
        <dbReference type="ARBA" id="ARBA00001913"/>
    </source>
</evidence>
<evidence type="ECO:0000313" key="13">
    <source>
        <dbReference type="Proteomes" id="UP001589774"/>
    </source>
</evidence>
<dbReference type="Proteomes" id="UP001589774">
    <property type="component" value="Unassembled WGS sequence"/>
</dbReference>
<dbReference type="InterPro" id="IPR008979">
    <property type="entry name" value="Galactose-bd-like_sf"/>
</dbReference>
<evidence type="ECO:0000256" key="3">
    <source>
        <dbReference type="ARBA" id="ARBA00007401"/>
    </source>
</evidence>
<dbReference type="Gene3D" id="2.70.98.10">
    <property type="match status" value="1"/>
</dbReference>
<keyword evidence="7" id="KW-0106">Calcium</keyword>
<evidence type="ECO:0000259" key="11">
    <source>
        <dbReference type="SMART" id="SM01038"/>
    </source>
</evidence>